<dbReference type="EMBL" id="JAPFFF010000057">
    <property type="protein sequence ID" value="KAK8838109.1"/>
    <property type="molecule type" value="Genomic_DNA"/>
</dbReference>
<evidence type="ECO:0000313" key="4">
    <source>
        <dbReference type="Proteomes" id="UP001470230"/>
    </source>
</evidence>
<feature type="domain" description="FCP1 homology" evidence="2">
    <location>
        <begin position="25"/>
        <end position="187"/>
    </location>
</feature>
<dbReference type="InterPro" id="IPR023214">
    <property type="entry name" value="HAD_sf"/>
</dbReference>
<dbReference type="InterPro" id="IPR036412">
    <property type="entry name" value="HAD-like_sf"/>
</dbReference>
<dbReference type="Gene3D" id="3.40.50.1000">
    <property type="entry name" value="HAD superfamily/HAD-like"/>
    <property type="match status" value="1"/>
</dbReference>
<comment type="subcellular location">
    <subcellularLocation>
        <location evidence="1">Mitochondrion inner membrane</location>
        <topology evidence="1">Single-pass membrane protein</topology>
    </subcellularLocation>
</comment>
<comment type="caution">
    <text evidence="3">The sequence shown here is derived from an EMBL/GenBank/DDBJ whole genome shotgun (WGS) entry which is preliminary data.</text>
</comment>
<protein>
    <recommendedName>
        <fullName evidence="1">Mitochondrial import inner membrane translocase subunit TIM50</fullName>
    </recommendedName>
</protein>
<dbReference type="InterPro" id="IPR050365">
    <property type="entry name" value="TIM50"/>
</dbReference>
<dbReference type="SUPFAM" id="SSF56784">
    <property type="entry name" value="HAD-like"/>
    <property type="match status" value="1"/>
</dbReference>
<dbReference type="InterPro" id="IPR004274">
    <property type="entry name" value="FCP1_dom"/>
</dbReference>
<dbReference type="SMART" id="SM00577">
    <property type="entry name" value="CPDc"/>
    <property type="match status" value="1"/>
</dbReference>
<comment type="similarity">
    <text evidence="1">Belongs to the TIM50 family.</text>
</comment>
<dbReference type="PANTHER" id="PTHR12210">
    <property type="entry name" value="DULLARD PROTEIN PHOSPHATASE"/>
    <property type="match status" value="1"/>
</dbReference>
<keyword evidence="1" id="KW-0811">Translocation</keyword>
<accession>A0ABR2GVZ0</accession>
<evidence type="ECO:0000256" key="1">
    <source>
        <dbReference type="RuleBase" id="RU365079"/>
    </source>
</evidence>
<keyword evidence="1" id="KW-0496">Mitochondrion</keyword>
<evidence type="ECO:0000259" key="2">
    <source>
        <dbReference type="PROSITE" id="PS50969"/>
    </source>
</evidence>
<keyword evidence="1" id="KW-0813">Transport</keyword>
<keyword evidence="1" id="KW-0809">Transit peptide</keyword>
<comment type="function">
    <text evidence="1">Essential component of the TIM23 complex, a complex that mediates the translocation of transit peptide-containing proteins across the mitochondrial inner membrane.</text>
</comment>
<keyword evidence="4" id="KW-1185">Reference proteome</keyword>
<dbReference type="PROSITE" id="PS50969">
    <property type="entry name" value="FCP1"/>
    <property type="match status" value="1"/>
</dbReference>
<gene>
    <name evidence="3" type="ORF">M9Y10_036061</name>
</gene>
<evidence type="ECO:0000313" key="3">
    <source>
        <dbReference type="EMBL" id="KAK8838109.1"/>
    </source>
</evidence>
<organism evidence="3 4">
    <name type="scientific">Tritrichomonas musculus</name>
    <dbReference type="NCBI Taxonomy" id="1915356"/>
    <lineage>
        <taxon>Eukaryota</taxon>
        <taxon>Metamonada</taxon>
        <taxon>Parabasalia</taxon>
        <taxon>Tritrichomonadida</taxon>
        <taxon>Tritrichomonadidae</taxon>
        <taxon>Tritrichomonas</taxon>
    </lineage>
</organism>
<keyword evidence="1" id="KW-0653">Protein transport</keyword>
<comment type="subunit">
    <text evidence="1">Component of the TIM23 complex.</text>
</comment>
<reference evidence="3 4" key="1">
    <citation type="submission" date="2024-04" db="EMBL/GenBank/DDBJ databases">
        <title>Tritrichomonas musculus Genome.</title>
        <authorList>
            <person name="Alves-Ferreira E."/>
            <person name="Grigg M."/>
            <person name="Lorenzi H."/>
            <person name="Galac M."/>
        </authorList>
    </citation>
    <scope>NUCLEOTIDE SEQUENCE [LARGE SCALE GENOMIC DNA]</scope>
    <source>
        <strain evidence="3 4">EAF2021</strain>
    </source>
</reference>
<dbReference type="CDD" id="cd07521">
    <property type="entry name" value="HAD_FCP1-like"/>
    <property type="match status" value="1"/>
</dbReference>
<name>A0ABR2GVZ0_9EUKA</name>
<proteinExistence type="inferred from homology"/>
<sequence length="199" mass="22712">MYQRSQAQSKKNSKFQISSKLLKSSGNKELTVILDLDNTLISSFDLQQSPNICDFLFTLPNGDQMSKIGVIKRPDVDLFLMTLSKFATIYLFTAATKEYASEIIRQIDPIGIYFTKVFTREHCTKENEKKLKKNYSICGTNMSRTLIVDDIPENFKDYSCNGIPIKPFRGAVNDDGLSQVFQQIIYLSGFSDVRRGFRI</sequence>
<dbReference type="Proteomes" id="UP001470230">
    <property type="component" value="Unassembled WGS sequence"/>
</dbReference>
<dbReference type="Pfam" id="PF03031">
    <property type="entry name" value="NIF"/>
    <property type="match status" value="1"/>
</dbReference>